<name>A0ABY9WZB9_9BACT</name>
<sequence length="286" mass="30289">MSNQRSGKGRTDQESAEADAAEESRDGRSGQIQVIARAAAILRALAGQPKGLSLGQIAKRVGLPRSTVQRIVGALEAEQLVTAGGESEGVRLGPMLGLLAASSQTDLVSIAQPHLEALSRRVHETVDLSVMKGHQVVSVAQSRGDRELNVVYPVGGVLPMYCTAHGKALLAELSDEEVEQLVGSRLEPFTPKTHRTMPALLADLREVRRSGFAYGLEEHAEGICAIGVALRTAAGARYAIGIPVPAHRFHAQLDVLRKELARCRDEIEAAAGASLGPAPDRGAGRR</sequence>
<dbReference type="InterPro" id="IPR050707">
    <property type="entry name" value="HTH_MetabolicPath_Reg"/>
</dbReference>
<dbReference type="InterPro" id="IPR036388">
    <property type="entry name" value="WH-like_DNA-bd_sf"/>
</dbReference>
<dbReference type="SUPFAM" id="SSF55781">
    <property type="entry name" value="GAF domain-like"/>
    <property type="match status" value="1"/>
</dbReference>
<feature type="domain" description="HTH iclR-type" evidence="5">
    <location>
        <begin position="32"/>
        <end position="120"/>
    </location>
</feature>
<dbReference type="RefSeq" id="WP_395806057.1">
    <property type="nucleotide sequence ID" value="NZ_CP043494.1"/>
</dbReference>
<dbReference type="PANTHER" id="PTHR30136">
    <property type="entry name" value="HELIX-TURN-HELIX TRANSCRIPTIONAL REGULATOR, ICLR FAMILY"/>
    <property type="match status" value="1"/>
</dbReference>
<evidence type="ECO:0000256" key="1">
    <source>
        <dbReference type="ARBA" id="ARBA00023015"/>
    </source>
</evidence>
<dbReference type="InterPro" id="IPR014757">
    <property type="entry name" value="Tscrpt_reg_IclR_C"/>
</dbReference>
<dbReference type="InterPro" id="IPR005471">
    <property type="entry name" value="Tscrpt_reg_IclR_N"/>
</dbReference>
<dbReference type="Gene3D" id="1.10.10.10">
    <property type="entry name" value="Winged helix-like DNA-binding domain superfamily/Winged helix DNA-binding domain"/>
    <property type="match status" value="1"/>
</dbReference>
<evidence type="ECO:0000313" key="6">
    <source>
        <dbReference type="EMBL" id="WNG48482.1"/>
    </source>
</evidence>
<organism evidence="6 7">
    <name type="scientific">Archangium minus</name>
    <dbReference type="NCBI Taxonomy" id="83450"/>
    <lineage>
        <taxon>Bacteria</taxon>
        <taxon>Pseudomonadati</taxon>
        <taxon>Myxococcota</taxon>
        <taxon>Myxococcia</taxon>
        <taxon>Myxococcales</taxon>
        <taxon>Cystobacterineae</taxon>
        <taxon>Archangiaceae</taxon>
        <taxon>Archangium</taxon>
    </lineage>
</organism>
<evidence type="ECO:0000256" key="2">
    <source>
        <dbReference type="ARBA" id="ARBA00023125"/>
    </source>
</evidence>
<dbReference type="PANTHER" id="PTHR30136:SF35">
    <property type="entry name" value="HTH-TYPE TRANSCRIPTIONAL REGULATOR RV1719"/>
    <property type="match status" value="1"/>
</dbReference>
<gene>
    <name evidence="6" type="ORF">F0U60_33445</name>
</gene>
<dbReference type="SUPFAM" id="SSF46785">
    <property type="entry name" value="Winged helix' DNA-binding domain"/>
    <property type="match status" value="1"/>
</dbReference>
<dbReference type="EMBL" id="CP043494">
    <property type="protein sequence ID" value="WNG48482.1"/>
    <property type="molecule type" value="Genomic_DNA"/>
</dbReference>
<keyword evidence="1" id="KW-0805">Transcription regulation</keyword>
<dbReference type="InterPro" id="IPR029016">
    <property type="entry name" value="GAF-like_dom_sf"/>
</dbReference>
<dbReference type="Pfam" id="PF09339">
    <property type="entry name" value="HTH_IclR"/>
    <property type="match status" value="1"/>
</dbReference>
<protein>
    <submittedName>
        <fullName evidence="6">IclR family transcriptional regulator</fullName>
    </submittedName>
</protein>
<dbReference type="SMART" id="SM00346">
    <property type="entry name" value="HTH_ICLR"/>
    <property type="match status" value="1"/>
</dbReference>
<evidence type="ECO:0000259" key="5">
    <source>
        <dbReference type="SMART" id="SM00346"/>
    </source>
</evidence>
<proteinExistence type="predicted"/>
<keyword evidence="3" id="KW-0804">Transcription</keyword>
<keyword evidence="7" id="KW-1185">Reference proteome</keyword>
<feature type="region of interest" description="Disordered" evidence="4">
    <location>
        <begin position="1"/>
        <end position="29"/>
    </location>
</feature>
<accession>A0ABY9WZB9</accession>
<reference evidence="6 7" key="1">
    <citation type="submission" date="2019-08" db="EMBL/GenBank/DDBJ databases">
        <title>Archangium and Cystobacter genomes.</title>
        <authorList>
            <person name="Chen I.-C.K."/>
            <person name="Wielgoss S."/>
        </authorList>
    </citation>
    <scope>NUCLEOTIDE SEQUENCE [LARGE SCALE GENOMIC DNA]</scope>
    <source>
        <strain evidence="6 7">Cbm 6</strain>
    </source>
</reference>
<dbReference type="Gene3D" id="3.30.450.40">
    <property type="match status" value="1"/>
</dbReference>
<evidence type="ECO:0000313" key="7">
    <source>
        <dbReference type="Proteomes" id="UP001611383"/>
    </source>
</evidence>
<dbReference type="InterPro" id="IPR036390">
    <property type="entry name" value="WH_DNA-bd_sf"/>
</dbReference>
<dbReference type="Proteomes" id="UP001611383">
    <property type="component" value="Chromosome"/>
</dbReference>
<evidence type="ECO:0000256" key="4">
    <source>
        <dbReference type="SAM" id="MobiDB-lite"/>
    </source>
</evidence>
<dbReference type="Pfam" id="PF01614">
    <property type="entry name" value="IclR_C"/>
    <property type="match status" value="1"/>
</dbReference>
<keyword evidence="2" id="KW-0238">DNA-binding</keyword>
<evidence type="ECO:0000256" key="3">
    <source>
        <dbReference type="ARBA" id="ARBA00023163"/>
    </source>
</evidence>